<evidence type="ECO:0000313" key="4">
    <source>
        <dbReference type="Proteomes" id="UP000790833"/>
    </source>
</evidence>
<name>A0A9P7V5K6_9ASCO</name>
<feature type="transmembrane region" description="Helical" evidence="2">
    <location>
        <begin position="295"/>
        <end position="314"/>
    </location>
</feature>
<dbReference type="Proteomes" id="UP000790833">
    <property type="component" value="Unassembled WGS sequence"/>
</dbReference>
<feature type="region of interest" description="Disordered" evidence="1">
    <location>
        <begin position="1"/>
        <end position="21"/>
    </location>
</feature>
<keyword evidence="2" id="KW-0812">Transmembrane</keyword>
<reference evidence="3" key="1">
    <citation type="submission" date="2021-03" db="EMBL/GenBank/DDBJ databases">
        <authorList>
            <person name="Palmer J.M."/>
        </authorList>
    </citation>
    <scope>NUCLEOTIDE SEQUENCE</scope>
    <source>
        <strain evidence="3">ARV_011</strain>
    </source>
</reference>
<dbReference type="OrthoDB" id="5382797at2759"/>
<feature type="transmembrane region" description="Helical" evidence="2">
    <location>
        <begin position="335"/>
        <end position="355"/>
    </location>
</feature>
<feature type="transmembrane region" description="Helical" evidence="2">
    <location>
        <begin position="480"/>
        <end position="498"/>
    </location>
</feature>
<sequence>MHLPGVISSGGGGKYSGTRQYPRRYSNNVLTTNGGGLFSGANNTSPVVYGRTPPSARPRPRSAIFLTESNYSIAEDGPLFSPLDSATARFPGASPSPNIDASKRHLIYRLDNGSGPILIPTPLPIPVMQRFGPGGGGGSEFDSGASPVAMSPPRNTARSPARSPSPIRNSWGGSRSPIRKSKSPVKYLPFNFQLQEMGHSHSGSISLKPAHRKGHKYKHSSVSMNLFQEPPPALSVTQQPLAIAELFPVPNLYEALSMVKPQQKLRLLWSVFHLTLAAVILIVGFKFKFSPLSTLAHLVFYDALGSSVVVFVDIMSNFEVWNTSSIVYPFGLGRLEVLVGFGLATSLIMVGADLISHSIEEFVMTIAMSTGAHDEVDLQHQHLSHHIHDDHSHNPNLRIYVAVLMATVAITLSSQFILKRDKFGQMMSTPEGIVGSKKNKKINQQSILDSGNKEVYENSSKKDKTVESVRSYSKICKEHPTHFLTLCYSFYLLVIPFIPTDYYKDIAIDINEATEGVVALMLCYIGWRVAKTLGGMLLLSYPYSDYDYHVTRAKILQKTFELDSFKNSYLVDKLFITKFNLHLYIVGMLIRMKGASIDDESRVRFEISRVINKVLESTDPNAKTEITIDINRF</sequence>
<dbReference type="RefSeq" id="XP_043047175.1">
    <property type="nucleotide sequence ID" value="XM_043193756.1"/>
</dbReference>
<organism evidence="3 4">
    <name type="scientific">Scheffersomyces spartinae</name>
    <dbReference type="NCBI Taxonomy" id="45513"/>
    <lineage>
        <taxon>Eukaryota</taxon>
        <taxon>Fungi</taxon>
        <taxon>Dikarya</taxon>
        <taxon>Ascomycota</taxon>
        <taxon>Saccharomycotina</taxon>
        <taxon>Pichiomycetes</taxon>
        <taxon>Debaryomycetaceae</taxon>
        <taxon>Scheffersomyces</taxon>
    </lineage>
</organism>
<keyword evidence="2" id="KW-1133">Transmembrane helix</keyword>
<keyword evidence="4" id="KW-1185">Reference proteome</keyword>
<protein>
    <submittedName>
        <fullName evidence="3">Endoplasmic reticulum zinc transporter</fullName>
    </submittedName>
</protein>
<dbReference type="AlphaFoldDB" id="A0A9P7V5K6"/>
<evidence type="ECO:0000256" key="2">
    <source>
        <dbReference type="SAM" id="Phobius"/>
    </source>
</evidence>
<proteinExistence type="predicted"/>
<keyword evidence="2" id="KW-0472">Membrane</keyword>
<feature type="region of interest" description="Disordered" evidence="1">
    <location>
        <begin position="133"/>
        <end position="182"/>
    </location>
</feature>
<gene>
    <name evidence="3" type="primary">ZRG17</name>
    <name evidence="3" type="ORF">KQ657_003018</name>
</gene>
<accession>A0A9P7V5K6</accession>
<feature type="transmembrane region" description="Helical" evidence="2">
    <location>
        <begin position="399"/>
        <end position="418"/>
    </location>
</feature>
<feature type="transmembrane region" description="Helical" evidence="2">
    <location>
        <begin position="518"/>
        <end position="539"/>
    </location>
</feature>
<feature type="transmembrane region" description="Helical" evidence="2">
    <location>
        <begin position="267"/>
        <end position="289"/>
    </location>
</feature>
<evidence type="ECO:0000313" key="3">
    <source>
        <dbReference type="EMBL" id="KAG7191623.1"/>
    </source>
</evidence>
<evidence type="ECO:0000256" key="1">
    <source>
        <dbReference type="SAM" id="MobiDB-lite"/>
    </source>
</evidence>
<dbReference type="GeneID" id="66116392"/>
<comment type="caution">
    <text evidence="3">The sequence shown here is derived from an EMBL/GenBank/DDBJ whole genome shotgun (WGS) entry which is preliminary data.</text>
</comment>
<dbReference type="EMBL" id="JAHMUF010000026">
    <property type="protein sequence ID" value="KAG7191623.1"/>
    <property type="molecule type" value="Genomic_DNA"/>
</dbReference>